<evidence type="ECO:0000256" key="2">
    <source>
        <dbReference type="SAM" id="SignalP"/>
    </source>
</evidence>
<dbReference type="PANTHER" id="PTHR44329:SF214">
    <property type="entry name" value="PROTEIN KINASE DOMAIN-CONTAINING PROTEIN"/>
    <property type="match status" value="1"/>
</dbReference>
<dbReference type="KEGG" id="vcn:VOLCADRAFT_98940"/>
<dbReference type="Proteomes" id="UP000001058">
    <property type="component" value="Unassembled WGS sequence"/>
</dbReference>
<evidence type="ECO:0000259" key="3">
    <source>
        <dbReference type="PROSITE" id="PS50011"/>
    </source>
</evidence>
<dbReference type="Gene3D" id="3.30.200.20">
    <property type="entry name" value="Phosphorylase Kinase, domain 1"/>
    <property type="match status" value="1"/>
</dbReference>
<evidence type="ECO:0000313" key="4">
    <source>
        <dbReference type="EMBL" id="EFJ41152.1"/>
    </source>
</evidence>
<feature type="compositionally biased region" description="Polar residues" evidence="1">
    <location>
        <begin position="434"/>
        <end position="443"/>
    </location>
</feature>
<keyword evidence="2" id="KW-0732">Signal</keyword>
<evidence type="ECO:0000256" key="1">
    <source>
        <dbReference type="SAM" id="MobiDB-lite"/>
    </source>
</evidence>
<dbReference type="eggNOG" id="KOG0192">
    <property type="taxonomic scope" value="Eukaryota"/>
</dbReference>
<dbReference type="Gene3D" id="1.10.510.10">
    <property type="entry name" value="Transferase(Phosphotransferase) domain 1"/>
    <property type="match status" value="1"/>
</dbReference>
<dbReference type="SUPFAM" id="SSF56112">
    <property type="entry name" value="Protein kinase-like (PK-like)"/>
    <property type="match status" value="1"/>
</dbReference>
<dbReference type="AlphaFoldDB" id="D8UGN6"/>
<evidence type="ECO:0000313" key="5">
    <source>
        <dbReference type="Proteomes" id="UP000001058"/>
    </source>
</evidence>
<dbReference type="InterPro" id="IPR000719">
    <property type="entry name" value="Prot_kinase_dom"/>
</dbReference>
<dbReference type="SMART" id="SM00220">
    <property type="entry name" value="S_TKc"/>
    <property type="match status" value="1"/>
</dbReference>
<feature type="region of interest" description="Disordered" evidence="1">
    <location>
        <begin position="434"/>
        <end position="490"/>
    </location>
</feature>
<dbReference type="GeneID" id="9622921"/>
<dbReference type="RefSeq" id="XP_002957824.1">
    <property type="nucleotide sequence ID" value="XM_002957778.1"/>
</dbReference>
<feature type="region of interest" description="Disordered" evidence="1">
    <location>
        <begin position="263"/>
        <end position="297"/>
    </location>
</feature>
<dbReference type="GO" id="GO:0004674">
    <property type="term" value="F:protein serine/threonine kinase activity"/>
    <property type="evidence" value="ECO:0007669"/>
    <property type="project" value="TreeGrafter"/>
</dbReference>
<accession>D8UGN6</accession>
<dbReference type="PROSITE" id="PS00108">
    <property type="entry name" value="PROTEIN_KINASE_ST"/>
    <property type="match status" value="1"/>
</dbReference>
<dbReference type="OrthoDB" id="5979581at2759"/>
<dbReference type="Pfam" id="PF00069">
    <property type="entry name" value="Pkinase"/>
    <property type="match status" value="1"/>
</dbReference>
<dbReference type="InParanoid" id="D8UGN6"/>
<sequence length="1086" mass="113497">MVFILITICTWLFSASLVHAQQGQSRNATSLEIYSGADLVKAIAATSGPETLLLASDYTWLTAADFAGKLRLGNGVTLTLRWAILLDLFDDVSSGASTELFAQMPDGMVGTMALQHAAYSAGWCYPPEFVSGFIGLSARPDSIPGINTYNASADIPGGLRAMGGGLYGVGTGAAVGCTTDIFAPPMRRCWGHVAYCQDFAVRGGVYNENRQYVRNGYLVHLVDTYMLCKKLLDLSCLIIYSPYGCLKRQQIILSSSNMNNTSNTTTTAAPGGSVPGANRYVPVPSGTGPADPALQAPSGEHLQRAMPAVLTGSIVGGLAMMAAVAAVAAFAVISTRRRREQQQQQPAKESRSSYDSQMCDFMAVAGSSVNRFPSERCLSFGLRSSPDQGLGNVGEKRRGIKDAALAVDAKMAAAAAAAAVITAGRDKNCADAATTTTGNNSSECDLGSDVPVHPSRGPAGLNFKPAAAPPPPLQHDQQESADKQQAQAFGAEHGAPQARAVQLWQDPDQKVTLLPTVRGKGSYGKVCEGLYGNQRVAVKLVREFFAGNGHSASDEIAKTFAQEVEVLGRCCHPNVVRLLAACIQPPQFCLVMELMETSLQRLVFGGTKKQLLPLPMVLHIGCEIAQALAYLHPTIVHRDLKPDNVLLSKVNTPEPIVKVSDFGLSRLRCTVASTKHPEAGTGRTCGERVSAGCQGRLLRPFSGAVMLVALVKSTKCFDLCNKCITHHVDIYSWAVVMWTMLCGVEPWKGCGIVEIAYRVTLLDERLLLDNAVAAGRCPPRLQRLLIRCWDRVPDSRPAASEIVKEIMLIMQHQECPTRRNDLDAKYMATSPHSVLNRIREYQDAATAAAAAATSTTSVAGTASLEDVAVVPADANAHMAPFAKAPVAGASAARAACSTAAASDVYQGIDVGVLAGAVAAVGLSATTAAAAGSGHHQGITGDGDVPPQSSYVAAGSAAAAVIPRVSTGDLLEVSLYDKDDLHGGAAADAAHGALGSGPSSPVGCGHPTGGGGSSSSSSGSCVPFVPERLTPGLSPLPPPVSLSAGSFGRTRWFSAESVRVMVGPTTTTAATATGADAAAFLKRPPNQ</sequence>
<dbReference type="PANTHER" id="PTHR44329">
    <property type="entry name" value="SERINE/THREONINE-PROTEIN KINASE TNNI3K-RELATED"/>
    <property type="match status" value="1"/>
</dbReference>
<dbReference type="InterPro" id="IPR001245">
    <property type="entry name" value="Ser-Thr/Tyr_kinase_cat_dom"/>
</dbReference>
<dbReference type="PROSITE" id="PS50011">
    <property type="entry name" value="PROTEIN_KINASE_DOM"/>
    <property type="match status" value="1"/>
</dbReference>
<feature type="domain" description="Protein kinase" evidence="3">
    <location>
        <begin position="512"/>
        <end position="808"/>
    </location>
</feature>
<dbReference type="Pfam" id="PF07714">
    <property type="entry name" value="PK_Tyr_Ser-Thr"/>
    <property type="match status" value="1"/>
</dbReference>
<proteinExistence type="predicted"/>
<dbReference type="GO" id="GO:0005524">
    <property type="term" value="F:ATP binding"/>
    <property type="evidence" value="ECO:0007669"/>
    <property type="project" value="InterPro"/>
</dbReference>
<dbReference type="InterPro" id="IPR051681">
    <property type="entry name" value="Ser/Thr_Kinases-Pseudokinases"/>
</dbReference>
<dbReference type="InterPro" id="IPR011009">
    <property type="entry name" value="Kinase-like_dom_sf"/>
</dbReference>
<gene>
    <name evidence="4" type="ORF">VOLCADRAFT_98940</name>
</gene>
<dbReference type="InterPro" id="IPR008271">
    <property type="entry name" value="Ser/Thr_kinase_AS"/>
</dbReference>
<protein>
    <recommendedName>
        <fullName evidence="3">Protein kinase domain-containing protein</fullName>
    </recommendedName>
</protein>
<organism evidence="5">
    <name type="scientific">Volvox carteri f. nagariensis</name>
    <dbReference type="NCBI Taxonomy" id="3068"/>
    <lineage>
        <taxon>Eukaryota</taxon>
        <taxon>Viridiplantae</taxon>
        <taxon>Chlorophyta</taxon>
        <taxon>core chlorophytes</taxon>
        <taxon>Chlorophyceae</taxon>
        <taxon>CS clade</taxon>
        <taxon>Chlamydomonadales</taxon>
        <taxon>Volvocaceae</taxon>
        <taxon>Volvox</taxon>
    </lineage>
</organism>
<name>D8UGN6_VOLCA</name>
<keyword evidence="5" id="KW-1185">Reference proteome</keyword>
<dbReference type="STRING" id="3068.D8UGN6"/>
<dbReference type="EMBL" id="GL378400">
    <property type="protein sequence ID" value="EFJ41152.1"/>
    <property type="molecule type" value="Genomic_DNA"/>
</dbReference>
<feature type="signal peptide" evidence="2">
    <location>
        <begin position="1"/>
        <end position="20"/>
    </location>
</feature>
<reference evidence="4 5" key="1">
    <citation type="journal article" date="2010" name="Science">
        <title>Genomic analysis of organismal complexity in the multicellular green alga Volvox carteri.</title>
        <authorList>
            <person name="Prochnik S.E."/>
            <person name="Umen J."/>
            <person name="Nedelcu A.M."/>
            <person name="Hallmann A."/>
            <person name="Miller S.M."/>
            <person name="Nishii I."/>
            <person name="Ferris P."/>
            <person name="Kuo A."/>
            <person name="Mitros T."/>
            <person name="Fritz-Laylin L.K."/>
            <person name="Hellsten U."/>
            <person name="Chapman J."/>
            <person name="Simakov O."/>
            <person name="Rensing S.A."/>
            <person name="Terry A."/>
            <person name="Pangilinan J."/>
            <person name="Kapitonov V."/>
            <person name="Jurka J."/>
            <person name="Salamov A."/>
            <person name="Shapiro H."/>
            <person name="Schmutz J."/>
            <person name="Grimwood J."/>
            <person name="Lindquist E."/>
            <person name="Lucas S."/>
            <person name="Grigoriev I.V."/>
            <person name="Schmitt R."/>
            <person name="Kirk D."/>
            <person name="Rokhsar D.S."/>
        </authorList>
    </citation>
    <scope>NUCLEOTIDE SEQUENCE [LARGE SCALE GENOMIC DNA]</scope>
    <source>
        <strain evidence="5">f. Nagariensis / Eve</strain>
    </source>
</reference>
<feature type="region of interest" description="Disordered" evidence="1">
    <location>
        <begin position="991"/>
        <end position="1022"/>
    </location>
</feature>
<feature type="chain" id="PRO_5003124507" description="Protein kinase domain-containing protein" evidence="2">
    <location>
        <begin position="21"/>
        <end position="1086"/>
    </location>
</feature>